<keyword evidence="2" id="KW-1185">Reference proteome</keyword>
<accession>A0ABD1ZK30</accession>
<name>A0ABD1ZK30_9MARC</name>
<evidence type="ECO:0000313" key="2">
    <source>
        <dbReference type="Proteomes" id="UP001605036"/>
    </source>
</evidence>
<comment type="caution">
    <text evidence="1">The sequence shown here is derived from an EMBL/GenBank/DDBJ whole genome shotgun (WGS) entry which is preliminary data.</text>
</comment>
<evidence type="ECO:0000313" key="1">
    <source>
        <dbReference type="EMBL" id="KAL2651810.1"/>
    </source>
</evidence>
<dbReference type="AlphaFoldDB" id="A0ABD1ZK30"/>
<proteinExistence type="predicted"/>
<dbReference type="EMBL" id="JBHFFA010000001">
    <property type="protein sequence ID" value="KAL2651810.1"/>
    <property type="molecule type" value="Genomic_DNA"/>
</dbReference>
<sequence>MQGSCVRCGRCMRLRRNQCSKYFRGPLAKVATELTKRAESLGRVARSLGERMKFEEGANTLVEVRKASKGSELLELLATMTKEVRGLHHDLAASQNMWLEVFGELKELKALHLANDQIGTLSRILKTSENLEGRLKAFVMASAIAIEWMDGEWN</sequence>
<reference evidence="1 2" key="1">
    <citation type="submission" date="2024-09" db="EMBL/GenBank/DDBJ databases">
        <title>Chromosome-scale assembly of Riccia fluitans.</title>
        <authorList>
            <person name="Paukszto L."/>
            <person name="Sawicki J."/>
            <person name="Karawczyk K."/>
            <person name="Piernik-Szablinska J."/>
            <person name="Szczecinska M."/>
            <person name="Mazdziarz M."/>
        </authorList>
    </citation>
    <scope>NUCLEOTIDE SEQUENCE [LARGE SCALE GENOMIC DNA]</scope>
    <source>
        <strain evidence="1">Rf_01</strain>
        <tissue evidence="1">Aerial parts of the thallus</tissue>
    </source>
</reference>
<gene>
    <name evidence="1" type="ORF">R1flu_019938</name>
</gene>
<organism evidence="1 2">
    <name type="scientific">Riccia fluitans</name>
    <dbReference type="NCBI Taxonomy" id="41844"/>
    <lineage>
        <taxon>Eukaryota</taxon>
        <taxon>Viridiplantae</taxon>
        <taxon>Streptophyta</taxon>
        <taxon>Embryophyta</taxon>
        <taxon>Marchantiophyta</taxon>
        <taxon>Marchantiopsida</taxon>
        <taxon>Marchantiidae</taxon>
        <taxon>Marchantiales</taxon>
        <taxon>Ricciaceae</taxon>
        <taxon>Riccia</taxon>
    </lineage>
</organism>
<protein>
    <submittedName>
        <fullName evidence="1">Uncharacterized protein</fullName>
    </submittedName>
</protein>
<dbReference type="Proteomes" id="UP001605036">
    <property type="component" value="Unassembled WGS sequence"/>
</dbReference>